<dbReference type="GO" id="GO:0008483">
    <property type="term" value="F:transaminase activity"/>
    <property type="evidence" value="ECO:0007669"/>
    <property type="project" value="TreeGrafter"/>
</dbReference>
<comment type="similarity">
    <text evidence="2 5">Belongs to the DegT/DnrJ/EryC1 family.</text>
</comment>
<keyword evidence="7" id="KW-1185">Reference proteome</keyword>
<feature type="active site" description="Proton acceptor" evidence="3">
    <location>
        <position position="184"/>
    </location>
</feature>
<evidence type="ECO:0000256" key="4">
    <source>
        <dbReference type="PIRSR" id="PIRSR000390-2"/>
    </source>
</evidence>
<evidence type="ECO:0000256" key="2">
    <source>
        <dbReference type="ARBA" id="ARBA00037999"/>
    </source>
</evidence>
<dbReference type="Gene3D" id="3.90.1150.10">
    <property type="entry name" value="Aspartate Aminotransferase, domain 1"/>
    <property type="match status" value="1"/>
</dbReference>
<evidence type="ECO:0000313" key="7">
    <source>
        <dbReference type="Proteomes" id="UP000256977"/>
    </source>
</evidence>
<dbReference type="OrthoDB" id="9810913at2"/>
<dbReference type="CDD" id="cd00616">
    <property type="entry name" value="AHBA_syn"/>
    <property type="match status" value="1"/>
</dbReference>
<dbReference type="FunFam" id="3.40.640.10:FF:000089">
    <property type="entry name" value="Aminotransferase, DegT/DnrJ/EryC1/StrS family"/>
    <property type="match status" value="1"/>
</dbReference>
<dbReference type="Pfam" id="PF01041">
    <property type="entry name" value="DegT_DnrJ_EryC1"/>
    <property type="match status" value="1"/>
</dbReference>
<feature type="modified residue" description="N6-(pyridoxal phosphate)lysine" evidence="4">
    <location>
        <position position="184"/>
    </location>
</feature>
<name>A0A3D9KD92_9BACL</name>
<dbReference type="InterPro" id="IPR015421">
    <property type="entry name" value="PyrdxlP-dep_Trfase_major"/>
</dbReference>
<dbReference type="PANTHER" id="PTHR30244:SF36">
    <property type="entry name" value="3-OXO-GLUCOSE-6-PHOSPHATE:GLUTAMATE AMINOTRANSFERASE"/>
    <property type="match status" value="1"/>
</dbReference>
<dbReference type="RefSeq" id="WP_116060430.1">
    <property type="nucleotide sequence ID" value="NZ_QRDZ01000006.1"/>
</dbReference>
<dbReference type="PANTHER" id="PTHR30244">
    <property type="entry name" value="TRANSAMINASE"/>
    <property type="match status" value="1"/>
</dbReference>
<keyword evidence="1 4" id="KW-0663">Pyridoxal phosphate</keyword>
<dbReference type="PIRSF" id="PIRSF000390">
    <property type="entry name" value="PLP_StrS"/>
    <property type="match status" value="1"/>
</dbReference>
<evidence type="ECO:0000256" key="1">
    <source>
        <dbReference type="ARBA" id="ARBA00022898"/>
    </source>
</evidence>
<sequence>MIELMPVARQFRLLKDEILREITDTIEQGSYILGPKVEKLEKRISQMTGANHSVAVANGTDALVLTLDALGVGTGDEVITTPYSFFATAEAISRVGAVPVFVDIDSFWSLDPERVEAAITPQTKAILPVHLFGQPADLGKIQSIAERRGLLVIEDACQAFGANYRGKPVGTIGKAGCFSFFPSKNLGTMGDGGIVVTSDAELAKRLRMLRQHGSSKRYYHDTLGYNSRLDEIHAAILLVTTGHVEAWIKRRRALAQSYDEGLRSLTSLLEVPATEDGRFHAYNLYCITSPRRDDIREALLARNIQTGVYYPRPLHLQRVYASLGYSVGDFPLAEKLSEEVLALPMGPLLTDREQELVIAVLQDFAEKGGAK</sequence>
<proteinExistence type="inferred from homology"/>
<dbReference type="Proteomes" id="UP000256977">
    <property type="component" value="Unassembled WGS sequence"/>
</dbReference>
<evidence type="ECO:0000313" key="6">
    <source>
        <dbReference type="EMBL" id="RED84273.1"/>
    </source>
</evidence>
<dbReference type="GO" id="GO:0030170">
    <property type="term" value="F:pyridoxal phosphate binding"/>
    <property type="evidence" value="ECO:0007669"/>
    <property type="project" value="UniProtKB-ARBA"/>
</dbReference>
<dbReference type="GO" id="GO:0000271">
    <property type="term" value="P:polysaccharide biosynthetic process"/>
    <property type="evidence" value="ECO:0007669"/>
    <property type="project" value="TreeGrafter"/>
</dbReference>
<dbReference type="Gene3D" id="3.40.640.10">
    <property type="entry name" value="Type I PLP-dependent aspartate aminotransferase-like (Major domain)"/>
    <property type="match status" value="1"/>
</dbReference>
<dbReference type="InterPro" id="IPR015424">
    <property type="entry name" value="PyrdxlP-dep_Trfase"/>
</dbReference>
<dbReference type="EMBL" id="QRDZ01000006">
    <property type="protein sequence ID" value="RED84273.1"/>
    <property type="molecule type" value="Genomic_DNA"/>
</dbReference>
<evidence type="ECO:0000256" key="5">
    <source>
        <dbReference type="RuleBase" id="RU004508"/>
    </source>
</evidence>
<dbReference type="InterPro" id="IPR015422">
    <property type="entry name" value="PyrdxlP-dep_Trfase_small"/>
</dbReference>
<gene>
    <name evidence="6" type="ORF">DFP98_106145</name>
</gene>
<dbReference type="AlphaFoldDB" id="A0A3D9KD92"/>
<protein>
    <recommendedName>
        <fullName evidence="8">dTDP-4-amino-4,6-dideoxygalactose transaminase</fullName>
    </recommendedName>
</protein>
<evidence type="ECO:0008006" key="8">
    <source>
        <dbReference type="Google" id="ProtNLM"/>
    </source>
</evidence>
<evidence type="ECO:0000256" key="3">
    <source>
        <dbReference type="PIRSR" id="PIRSR000390-1"/>
    </source>
</evidence>
<dbReference type="SUPFAM" id="SSF53383">
    <property type="entry name" value="PLP-dependent transferases"/>
    <property type="match status" value="1"/>
</dbReference>
<organism evidence="6 7">
    <name type="scientific">Cohnella phaseoli</name>
    <dbReference type="NCBI Taxonomy" id="456490"/>
    <lineage>
        <taxon>Bacteria</taxon>
        <taxon>Bacillati</taxon>
        <taxon>Bacillota</taxon>
        <taxon>Bacilli</taxon>
        <taxon>Bacillales</taxon>
        <taxon>Paenibacillaceae</taxon>
        <taxon>Cohnella</taxon>
    </lineage>
</organism>
<dbReference type="InterPro" id="IPR000653">
    <property type="entry name" value="DegT/StrS_aminotransferase"/>
</dbReference>
<comment type="caution">
    <text evidence="6">The sequence shown here is derived from an EMBL/GenBank/DDBJ whole genome shotgun (WGS) entry which is preliminary data.</text>
</comment>
<accession>A0A3D9KD92</accession>
<reference evidence="6 7" key="1">
    <citation type="submission" date="2018-07" db="EMBL/GenBank/DDBJ databases">
        <title>Genomic Encyclopedia of Type Strains, Phase III (KMG-III): the genomes of soil and plant-associated and newly described type strains.</title>
        <authorList>
            <person name="Whitman W."/>
        </authorList>
    </citation>
    <scope>NUCLEOTIDE SEQUENCE [LARGE SCALE GENOMIC DNA]</scope>
    <source>
        <strain evidence="6 7">CECT 7287</strain>
    </source>
</reference>